<proteinExistence type="predicted"/>
<dbReference type="AlphaFoldDB" id="A0A4Z1EC61"/>
<sequence length="97" mass="10993">MARLQFQNSAANVEIITSRRSFMNYFQPLTCNIGLPESTGILTSSESMSVSVLDVQQSLSGGLENKTIVLYDLGFDPVDRWVGERWRRIYAKAYEPQ</sequence>
<name>A0A4Z1EC61_9HELO</name>
<accession>A0A4Z1EC61</accession>
<dbReference type="EMBL" id="PQXH01000153">
    <property type="protein sequence ID" value="TGO09826.1"/>
    <property type="molecule type" value="Genomic_DNA"/>
</dbReference>
<keyword evidence="2" id="KW-1185">Reference proteome</keyword>
<comment type="caution">
    <text evidence="1">The sequence shown here is derived from an EMBL/GenBank/DDBJ whole genome shotgun (WGS) entry which is preliminary data.</text>
</comment>
<organism evidence="1 2">
    <name type="scientific">Botrytis tulipae</name>
    <dbReference type="NCBI Taxonomy" id="87230"/>
    <lineage>
        <taxon>Eukaryota</taxon>
        <taxon>Fungi</taxon>
        <taxon>Dikarya</taxon>
        <taxon>Ascomycota</taxon>
        <taxon>Pezizomycotina</taxon>
        <taxon>Leotiomycetes</taxon>
        <taxon>Helotiales</taxon>
        <taxon>Sclerotiniaceae</taxon>
        <taxon>Botrytis</taxon>
    </lineage>
</organism>
<gene>
    <name evidence="1" type="ORF">BTUL_0153g00120</name>
</gene>
<evidence type="ECO:0000313" key="1">
    <source>
        <dbReference type="EMBL" id="TGO09826.1"/>
    </source>
</evidence>
<protein>
    <submittedName>
        <fullName evidence="1">Uncharacterized protein</fullName>
    </submittedName>
</protein>
<dbReference type="OrthoDB" id="10375043at2759"/>
<evidence type="ECO:0000313" key="2">
    <source>
        <dbReference type="Proteomes" id="UP000297777"/>
    </source>
</evidence>
<dbReference type="Proteomes" id="UP000297777">
    <property type="component" value="Unassembled WGS sequence"/>
</dbReference>
<reference evidence="1 2" key="1">
    <citation type="submission" date="2017-12" db="EMBL/GenBank/DDBJ databases">
        <title>Comparative genomics of Botrytis spp.</title>
        <authorList>
            <person name="Valero-Jimenez C.A."/>
            <person name="Tapia P."/>
            <person name="Veloso J."/>
            <person name="Silva-Moreno E."/>
            <person name="Staats M."/>
            <person name="Valdes J.H."/>
            <person name="Van Kan J.A.L."/>
        </authorList>
    </citation>
    <scope>NUCLEOTIDE SEQUENCE [LARGE SCALE GENOMIC DNA]</scope>
    <source>
        <strain evidence="1 2">Bt9001</strain>
    </source>
</reference>